<dbReference type="Proteomes" id="UP000235965">
    <property type="component" value="Unassembled WGS sequence"/>
</dbReference>
<organism evidence="1 2">
    <name type="scientific">Cryptotermes secundus</name>
    <dbReference type="NCBI Taxonomy" id="105785"/>
    <lineage>
        <taxon>Eukaryota</taxon>
        <taxon>Metazoa</taxon>
        <taxon>Ecdysozoa</taxon>
        <taxon>Arthropoda</taxon>
        <taxon>Hexapoda</taxon>
        <taxon>Insecta</taxon>
        <taxon>Pterygota</taxon>
        <taxon>Neoptera</taxon>
        <taxon>Polyneoptera</taxon>
        <taxon>Dictyoptera</taxon>
        <taxon>Blattodea</taxon>
        <taxon>Blattoidea</taxon>
        <taxon>Termitoidae</taxon>
        <taxon>Kalotermitidae</taxon>
        <taxon>Cryptotermitinae</taxon>
        <taxon>Cryptotermes</taxon>
    </lineage>
</organism>
<evidence type="ECO:0000313" key="2">
    <source>
        <dbReference type="Proteomes" id="UP000235965"/>
    </source>
</evidence>
<gene>
    <name evidence="1" type="ORF">B7P43_G06543</name>
</gene>
<sequence length="97" mass="11869">MPNSQHRRHYRSFENMVKFKYFRTTETIQNLFRENIKSKLNFVNACHHSVQYLLPLVCSLNQNLELNSFYGCETWSLTLREEHKPKAFEKRMPRRIF</sequence>
<comment type="caution">
    <text evidence="1">The sequence shown here is derived from an EMBL/GenBank/DDBJ whole genome shotgun (WGS) entry which is preliminary data.</text>
</comment>
<evidence type="ECO:0000313" key="1">
    <source>
        <dbReference type="EMBL" id="PNF40285.1"/>
    </source>
</evidence>
<dbReference type="STRING" id="105785.A0A2J7RHH7"/>
<accession>A0A2J7RHH7</accession>
<name>A0A2J7RHH7_9NEOP</name>
<reference evidence="1 2" key="1">
    <citation type="submission" date="2017-12" db="EMBL/GenBank/DDBJ databases">
        <title>Hemimetabolous genomes reveal molecular basis of termite eusociality.</title>
        <authorList>
            <person name="Harrison M.C."/>
            <person name="Jongepier E."/>
            <person name="Robertson H.M."/>
            <person name="Arning N."/>
            <person name="Bitard-Feildel T."/>
            <person name="Chao H."/>
            <person name="Childers C.P."/>
            <person name="Dinh H."/>
            <person name="Doddapaneni H."/>
            <person name="Dugan S."/>
            <person name="Gowin J."/>
            <person name="Greiner C."/>
            <person name="Han Y."/>
            <person name="Hu H."/>
            <person name="Hughes D.S.T."/>
            <person name="Huylmans A.-K."/>
            <person name="Kemena C."/>
            <person name="Kremer L.P.M."/>
            <person name="Lee S.L."/>
            <person name="Lopez-Ezquerra A."/>
            <person name="Mallet L."/>
            <person name="Monroy-Kuhn J.M."/>
            <person name="Moser A."/>
            <person name="Murali S.C."/>
            <person name="Muzny D.M."/>
            <person name="Otani S."/>
            <person name="Piulachs M.-D."/>
            <person name="Poelchau M."/>
            <person name="Qu J."/>
            <person name="Schaub F."/>
            <person name="Wada-Katsumata A."/>
            <person name="Worley K.C."/>
            <person name="Xie Q."/>
            <person name="Ylla G."/>
            <person name="Poulsen M."/>
            <person name="Gibbs R.A."/>
            <person name="Schal C."/>
            <person name="Richards S."/>
            <person name="Belles X."/>
            <person name="Korb J."/>
            <person name="Bornberg-Bauer E."/>
        </authorList>
    </citation>
    <scope>NUCLEOTIDE SEQUENCE [LARGE SCALE GENOMIC DNA]</scope>
    <source>
        <tissue evidence="1">Whole body</tissue>
    </source>
</reference>
<dbReference type="EMBL" id="NEVH01003743">
    <property type="protein sequence ID" value="PNF40285.1"/>
    <property type="molecule type" value="Genomic_DNA"/>
</dbReference>
<dbReference type="AlphaFoldDB" id="A0A2J7RHH7"/>
<keyword evidence="2" id="KW-1185">Reference proteome</keyword>
<proteinExistence type="predicted"/>
<dbReference type="InParanoid" id="A0A2J7RHH7"/>
<protein>
    <submittedName>
        <fullName evidence="1">Uncharacterized protein</fullName>
    </submittedName>
</protein>